<dbReference type="EC" id="6.2.1.4" evidence="6"/>
<comment type="catalytic activity">
    <reaction evidence="6">
        <text>succinate + ATP + CoA = succinyl-CoA + ADP + phosphate</text>
        <dbReference type="Rhea" id="RHEA:17661"/>
        <dbReference type="ChEBI" id="CHEBI:30031"/>
        <dbReference type="ChEBI" id="CHEBI:30616"/>
        <dbReference type="ChEBI" id="CHEBI:43474"/>
        <dbReference type="ChEBI" id="CHEBI:57287"/>
        <dbReference type="ChEBI" id="CHEBI:57292"/>
        <dbReference type="ChEBI" id="CHEBI:456216"/>
        <dbReference type="EC" id="6.2.1.5"/>
    </reaction>
</comment>
<dbReference type="NCBIfam" id="NF004230">
    <property type="entry name" value="PRK05678.1"/>
    <property type="match status" value="1"/>
</dbReference>
<organism evidence="10 11">
    <name type="scientific">Psylliodes chrysocephalus</name>
    <dbReference type="NCBI Taxonomy" id="3402493"/>
    <lineage>
        <taxon>Eukaryota</taxon>
        <taxon>Metazoa</taxon>
        <taxon>Ecdysozoa</taxon>
        <taxon>Arthropoda</taxon>
        <taxon>Hexapoda</taxon>
        <taxon>Insecta</taxon>
        <taxon>Pterygota</taxon>
        <taxon>Neoptera</taxon>
        <taxon>Endopterygota</taxon>
        <taxon>Coleoptera</taxon>
        <taxon>Polyphaga</taxon>
        <taxon>Cucujiformia</taxon>
        <taxon>Chrysomeloidea</taxon>
        <taxon>Chrysomelidae</taxon>
        <taxon>Galerucinae</taxon>
        <taxon>Alticini</taxon>
        <taxon>Psylliodes</taxon>
    </lineage>
</organism>
<dbReference type="FunFam" id="3.40.50.720:FF:000277">
    <property type="entry name" value="Succinate--CoA ligase [ADP-forming] subunit alpha"/>
    <property type="match status" value="1"/>
</dbReference>
<proteinExistence type="inferred from homology"/>
<evidence type="ECO:0000256" key="4">
    <source>
        <dbReference type="ARBA" id="ARBA00060367"/>
    </source>
</evidence>
<feature type="binding site" evidence="6">
    <location>
        <position position="190"/>
    </location>
    <ligand>
        <name>substrate</name>
        <note>ligand shared with subunit beta</note>
    </ligand>
</feature>
<dbReference type="PIRSF" id="PIRSF001553">
    <property type="entry name" value="SucCS_alpha"/>
    <property type="match status" value="1"/>
</dbReference>
<dbReference type="InterPro" id="IPR036291">
    <property type="entry name" value="NAD(P)-bd_dom_sf"/>
</dbReference>
<dbReference type="EC" id="6.2.1.5" evidence="6"/>
<dbReference type="PRINTS" id="PR01798">
    <property type="entry name" value="SCOASYNTHASE"/>
</dbReference>
<gene>
    <name evidence="10" type="ORF">PSYICH_LOCUS14093</name>
</gene>
<dbReference type="NCBIfam" id="TIGR01019">
    <property type="entry name" value="sucCoAalpha"/>
    <property type="match status" value="1"/>
</dbReference>
<feature type="binding site" evidence="6">
    <location>
        <begin position="126"/>
        <end position="128"/>
    </location>
    <ligand>
        <name>CoA</name>
        <dbReference type="ChEBI" id="CHEBI:57287"/>
    </ligand>
</feature>
<dbReference type="InterPro" id="IPR017440">
    <property type="entry name" value="Cit_synth/succinyl-CoA_lig_AS"/>
</dbReference>
<comment type="function">
    <text evidence="6">Succinyl-CoA synthetase functions in the citric acid cycle (TCA), coupling the hydrolysis of succinyl-CoA to the synthesis of either ATP or GTP and thus represents the only step of substrate-level phosphorylation in the TCA. The alpha subunit of the enzyme binds the substrates coenzyme A and phosphate, while succinate binding and specificity for either ATP or GTP is provided by different beta subunits.</text>
</comment>
<dbReference type="Gene3D" id="3.40.50.261">
    <property type="entry name" value="Succinyl-CoA synthetase domains"/>
    <property type="match status" value="1"/>
</dbReference>
<dbReference type="GO" id="GO:0005739">
    <property type="term" value="C:mitochondrion"/>
    <property type="evidence" value="ECO:0007669"/>
    <property type="project" value="UniProtKB-SubCell"/>
</dbReference>
<keyword evidence="5" id="KW-0377">Hydrogenosome</keyword>
<dbReference type="InterPro" id="IPR003781">
    <property type="entry name" value="CoA-bd"/>
</dbReference>
<keyword evidence="3 6" id="KW-0547">Nucleotide-binding</keyword>
<evidence type="ECO:0000256" key="2">
    <source>
        <dbReference type="ARBA" id="ARBA00022598"/>
    </source>
</evidence>
<comment type="pathway">
    <text evidence="6">Carbohydrate metabolism; tricarboxylic acid cycle; succinate from succinyl-CoA (ligase route): step 1/1.</text>
</comment>
<accession>A0A9P0D559</accession>
<dbReference type="InterPro" id="IPR005811">
    <property type="entry name" value="SUCC_ACL_C"/>
</dbReference>
<dbReference type="GO" id="GO:0006099">
    <property type="term" value="P:tricarboxylic acid cycle"/>
    <property type="evidence" value="ECO:0007669"/>
    <property type="project" value="UniProtKB-UniRule"/>
</dbReference>
<dbReference type="SUPFAM" id="SSF52210">
    <property type="entry name" value="Succinyl-CoA synthetase domains"/>
    <property type="match status" value="1"/>
</dbReference>
<dbReference type="PANTHER" id="PTHR11117:SF2">
    <property type="entry name" value="SUCCINATE--COA LIGASE [ADP_GDP-FORMING] SUBUNIT ALPHA, MITOCHONDRIAL"/>
    <property type="match status" value="1"/>
</dbReference>
<keyword evidence="1 6" id="KW-0816">Tricarboxylic acid cycle</keyword>
<evidence type="ECO:0000313" key="11">
    <source>
        <dbReference type="Proteomes" id="UP001153636"/>
    </source>
</evidence>
<dbReference type="PROSITE" id="PS01216">
    <property type="entry name" value="SUCCINYL_COA_LIG_1"/>
    <property type="match status" value="1"/>
</dbReference>
<dbReference type="InterPro" id="IPR033847">
    <property type="entry name" value="Citrt_syn/SCS-alpha_CS"/>
</dbReference>
<dbReference type="EMBL" id="OV651820">
    <property type="protein sequence ID" value="CAH1114452.1"/>
    <property type="molecule type" value="Genomic_DNA"/>
</dbReference>
<reference evidence="10" key="1">
    <citation type="submission" date="2022-01" db="EMBL/GenBank/DDBJ databases">
        <authorList>
            <person name="King R."/>
        </authorList>
    </citation>
    <scope>NUCLEOTIDE SEQUENCE</scope>
</reference>
<comment type="subunit">
    <text evidence="6">Heterodimer of an alpha and a beta subunit. Different beta subunits determine nucleotide specificity. Together with an ATP-specific beta subunit, forms an ADP-forming succinyl-CoA synthetase (A-SCS). Together with a GTP-specific beta subunit forms a GDP-forming succinyl-CoA synthetase (G-SCS).</text>
</comment>
<dbReference type="GO" id="GO:0009361">
    <property type="term" value="C:succinate-CoA ligase complex (ADP-forming)"/>
    <property type="evidence" value="ECO:0007669"/>
    <property type="project" value="TreeGrafter"/>
</dbReference>
<dbReference type="GO" id="GO:0000166">
    <property type="term" value="F:nucleotide binding"/>
    <property type="evidence" value="ECO:0007669"/>
    <property type="project" value="UniProtKB-KW"/>
</dbReference>
<feature type="binding site" evidence="6">
    <location>
        <begin position="47"/>
        <end position="50"/>
    </location>
    <ligand>
        <name>CoA</name>
        <dbReference type="ChEBI" id="CHEBI:57287"/>
    </ligand>
</feature>
<dbReference type="SMART" id="SM00881">
    <property type="entry name" value="CoA_binding"/>
    <property type="match status" value="1"/>
</dbReference>
<comment type="catalytic activity">
    <reaction evidence="6">
        <text>GTP + succinate + CoA = succinyl-CoA + GDP + phosphate</text>
        <dbReference type="Rhea" id="RHEA:22120"/>
        <dbReference type="ChEBI" id="CHEBI:30031"/>
        <dbReference type="ChEBI" id="CHEBI:37565"/>
        <dbReference type="ChEBI" id="CHEBI:43474"/>
        <dbReference type="ChEBI" id="CHEBI:57287"/>
        <dbReference type="ChEBI" id="CHEBI:57292"/>
        <dbReference type="ChEBI" id="CHEBI:58189"/>
        <dbReference type="EC" id="6.2.1.4"/>
    </reaction>
</comment>
<dbReference type="PANTHER" id="PTHR11117">
    <property type="entry name" value="SUCCINYL-COA LIGASE SUBUNIT ALPHA"/>
    <property type="match status" value="1"/>
</dbReference>
<dbReference type="PROSITE" id="PS00399">
    <property type="entry name" value="SUCCINYL_COA_LIG_2"/>
    <property type="match status" value="1"/>
</dbReference>
<evidence type="ECO:0000313" key="10">
    <source>
        <dbReference type="EMBL" id="CAH1114452.1"/>
    </source>
</evidence>
<dbReference type="Gene3D" id="3.40.50.720">
    <property type="entry name" value="NAD(P)-binding Rossmann-like Domain"/>
    <property type="match status" value="1"/>
</dbReference>
<evidence type="ECO:0000259" key="9">
    <source>
        <dbReference type="SMART" id="SM00881"/>
    </source>
</evidence>
<protein>
    <recommendedName>
        <fullName evidence="6">Succinate--CoA ligase [ADP/GDP-forming] subunit alpha, mitochondrial</fullName>
        <ecNumber evidence="6">6.2.1.4</ecNumber>
        <ecNumber evidence="6">6.2.1.5</ecNumber>
    </recommendedName>
    <alternativeName>
        <fullName evidence="6">Succinyl-CoA synthetase subunit alpha</fullName>
        <shortName evidence="6">SCS-alpha</shortName>
    </alternativeName>
</protein>
<comment type="similarity">
    <text evidence="6 8">Belongs to the succinate/malate CoA ligase alpha subunit family.</text>
</comment>
<keyword evidence="6" id="KW-0496">Mitochondrion</keyword>
<evidence type="ECO:0000256" key="6">
    <source>
        <dbReference type="HAMAP-Rule" id="MF_03222"/>
    </source>
</evidence>
<comment type="subcellular location">
    <subcellularLocation>
        <location evidence="4">Hydrogenosome lumen</location>
    </subcellularLocation>
    <subcellularLocation>
        <location evidence="6">Mitochondrion</location>
    </subcellularLocation>
</comment>
<dbReference type="Proteomes" id="UP001153636">
    <property type="component" value="Chromosome 8"/>
</dbReference>
<dbReference type="GO" id="GO:0004776">
    <property type="term" value="F:succinate-CoA ligase (GDP-forming) activity"/>
    <property type="evidence" value="ECO:0007669"/>
    <property type="project" value="UniProtKB-EC"/>
</dbReference>
<sequence>MLGCLPSRSLFLRPITFSIQKIRSNYDCTRKNILLTKDSKVIVQGFTGKSATEHSKLCLKYGTKIVGGINPKKGGKKHLGLPIFATVAEAKKCLEPHATLIFVPPPAGAKAIMEAIKAEIPLIVAITEGIPVHDMVRVKHALLRQSKSRLIGPNGPGIICSGKCKIGIMPNAIHKEGVVGIVSRSGTLTYEAVDQTTNLNLGQTTVVGIGGDPFNGTNFVDVVEVFVQDPNTKAIVLIGEIGGVQEEQAAEYLQKTNSGPNAKPVVAYIAGLSAPPGRRMGHAGAIISGGKGKAVDKIKTLEKVGVRISPVLTRIGETLHAFMKEKKIA</sequence>
<evidence type="ECO:0000256" key="3">
    <source>
        <dbReference type="ARBA" id="ARBA00022741"/>
    </source>
</evidence>
<dbReference type="Pfam" id="PF02629">
    <property type="entry name" value="CoA_binding"/>
    <property type="match status" value="1"/>
</dbReference>
<evidence type="ECO:0000256" key="7">
    <source>
        <dbReference type="PIRSR" id="PIRSR001553-1"/>
    </source>
</evidence>
<dbReference type="OrthoDB" id="1664372at2759"/>
<dbReference type="SUPFAM" id="SSF51735">
    <property type="entry name" value="NAD(P)-binding Rossmann-fold domains"/>
    <property type="match status" value="1"/>
</dbReference>
<name>A0A9P0D559_9CUCU</name>
<keyword evidence="2 6" id="KW-0436">Ligase</keyword>
<dbReference type="AlphaFoldDB" id="A0A9P0D559"/>
<evidence type="ECO:0000256" key="1">
    <source>
        <dbReference type="ARBA" id="ARBA00022532"/>
    </source>
</evidence>
<feature type="binding site" evidence="6">
    <location>
        <position position="73"/>
    </location>
    <ligand>
        <name>CoA</name>
        <dbReference type="ChEBI" id="CHEBI:57287"/>
    </ligand>
</feature>
<feature type="active site" description="Tele-phosphohistidine intermediate" evidence="6 7">
    <location>
        <position position="282"/>
    </location>
</feature>
<dbReference type="Pfam" id="PF00549">
    <property type="entry name" value="Ligase_CoA"/>
    <property type="match status" value="1"/>
</dbReference>
<dbReference type="InterPro" id="IPR005810">
    <property type="entry name" value="CoA_lig_alpha"/>
</dbReference>
<dbReference type="GO" id="GO:0034492">
    <property type="term" value="C:hydrogenosome lumen"/>
    <property type="evidence" value="ECO:0007669"/>
    <property type="project" value="UniProtKB-SubCell"/>
</dbReference>
<keyword evidence="11" id="KW-1185">Reference proteome</keyword>
<evidence type="ECO:0000256" key="8">
    <source>
        <dbReference type="RuleBase" id="RU000677"/>
    </source>
</evidence>
<dbReference type="FunFam" id="3.40.50.261:FF:000006">
    <property type="entry name" value="Succinate--CoA ligase [ADP-forming] subunit alpha"/>
    <property type="match status" value="1"/>
</dbReference>
<feature type="domain" description="CoA-binding" evidence="9">
    <location>
        <begin position="34"/>
        <end position="130"/>
    </location>
</feature>
<dbReference type="InterPro" id="IPR016102">
    <property type="entry name" value="Succinyl-CoA_synth-like"/>
</dbReference>
<dbReference type="HAMAP" id="MF_01988">
    <property type="entry name" value="Succ_CoA_alpha"/>
    <property type="match status" value="1"/>
</dbReference>
<dbReference type="GO" id="GO:0004775">
    <property type="term" value="F:succinate-CoA ligase (ADP-forming) activity"/>
    <property type="evidence" value="ECO:0007669"/>
    <property type="project" value="UniProtKB-UniRule"/>
</dbReference>
<evidence type="ECO:0000256" key="5">
    <source>
        <dbReference type="ARBA" id="ARBA00084108"/>
    </source>
</evidence>